<reference evidence="3 4" key="1">
    <citation type="submission" date="2019-08" db="EMBL/GenBank/DDBJ databases">
        <title>Archaea genome.</title>
        <authorList>
            <person name="Kajale S."/>
            <person name="Shouche Y."/>
            <person name="Deshpande N."/>
            <person name="Sharma A."/>
        </authorList>
    </citation>
    <scope>NUCLEOTIDE SEQUENCE [LARGE SCALE GENOMIC DNA]</scope>
    <source>
        <strain evidence="3 4">ESP3B_9</strain>
    </source>
</reference>
<evidence type="ECO:0000313" key="4">
    <source>
        <dbReference type="Proteomes" id="UP000324104"/>
    </source>
</evidence>
<protein>
    <submittedName>
        <fullName evidence="3">Methyl-accepting chemotaxis protein</fullName>
    </submittedName>
</protein>
<proteinExistence type="predicted"/>
<dbReference type="AlphaFoldDB" id="A0A5D5AL04"/>
<comment type="caution">
    <text evidence="3">The sequence shown here is derived from an EMBL/GenBank/DDBJ whole genome shotgun (WGS) entry which is preliminary data.</text>
</comment>
<keyword evidence="4" id="KW-1185">Reference proteome</keyword>
<feature type="region of interest" description="Disordered" evidence="2">
    <location>
        <begin position="313"/>
        <end position="338"/>
    </location>
</feature>
<dbReference type="Gene3D" id="1.10.287.950">
    <property type="entry name" value="Methyl-accepting chemotaxis protein"/>
    <property type="match status" value="1"/>
</dbReference>
<gene>
    <name evidence="3" type="ORF">FYC77_12195</name>
</gene>
<dbReference type="GO" id="GO:0019825">
    <property type="term" value="F:oxygen binding"/>
    <property type="evidence" value="ECO:0007669"/>
    <property type="project" value="InterPro"/>
</dbReference>
<dbReference type="SUPFAM" id="SSF58104">
    <property type="entry name" value="Methyl-accepting chemotaxis protein (MCP) signaling domain"/>
    <property type="match status" value="1"/>
</dbReference>
<evidence type="ECO:0000313" key="3">
    <source>
        <dbReference type="EMBL" id="TYT61625.1"/>
    </source>
</evidence>
<dbReference type="EMBL" id="VTAW01000015">
    <property type="protein sequence ID" value="TYT61625.1"/>
    <property type="molecule type" value="Genomic_DNA"/>
</dbReference>
<dbReference type="Gene3D" id="1.10.490.10">
    <property type="entry name" value="Globins"/>
    <property type="match status" value="1"/>
</dbReference>
<feature type="non-terminal residue" evidence="3">
    <location>
        <position position="338"/>
    </location>
</feature>
<accession>A0A5D5AL04</accession>
<feature type="compositionally biased region" description="Acidic residues" evidence="2">
    <location>
        <begin position="152"/>
        <end position="163"/>
    </location>
</feature>
<evidence type="ECO:0000256" key="2">
    <source>
        <dbReference type="SAM" id="MobiDB-lite"/>
    </source>
</evidence>
<organism evidence="3 4">
    <name type="scientific">Natrialba swarupiae</name>
    <dbReference type="NCBI Taxonomy" id="2448032"/>
    <lineage>
        <taxon>Archaea</taxon>
        <taxon>Methanobacteriati</taxon>
        <taxon>Methanobacteriota</taxon>
        <taxon>Stenosarchaea group</taxon>
        <taxon>Halobacteria</taxon>
        <taxon>Halobacteriales</taxon>
        <taxon>Natrialbaceae</taxon>
        <taxon>Natrialba</taxon>
    </lineage>
</organism>
<dbReference type="GO" id="GO:0020037">
    <property type="term" value="F:heme binding"/>
    <property type="evidence" value="ECO:0007669"/>
    <property type="project" value="InterPro"/>
</dbReference>
<dbReference type="InterPro" id="IPR012292">
    <property type="entry name" value="Globin/Proto"/>
</dbReference>
<name>A0A5D5AL04_9EURY</name>
<dbReference type="Proteomes" id="UP000324104">
    <property type="component" value="Unassembled WGS sequence"/>
</dbReference>
<evidence type="ECO:0000256" key="1">
    <source>
        <dbReference type="SAM" id="Coils"/>
    </source>
</evidence>
<feature type="coiled-coil region" evidence="1">
    <location>
        <begin position="209"/>
        <end position="257"/>
    </location>
</feature>
<sequence length="338" mass="37094">MSRSDGGATDTDVDTGRRIQTFDVGSADVNRARELASLRPDDERTLESIAHVFAAERDDLATGFVEAVREHPAADALDRDELDGSLEREQRELLEELPHGECDAAFFDRRISGDETATLLAAGPDAYLGSREVYYEGILRAIADDVKAEYAPETDLEPVEDERTDGGAVTTNADSPNGVSDAVDAVVDRALAFVRVANVDEQLAMRAYASARDDEVEAYEAKLERQQSKLDDYERQIEEYEAKLERTEDSREALETATERVKSSVDEVRSVSDDVTRRTERIDDLADEQEGSINEIAGEISGLSATVEEIASNAEEVSATSERAEELTDDTTDTAQEA</sequence>
<keyword evidence="1" id="KW-0175">Coiled coil</keyword>
<feature type="region of interest" description="Disordered" evidence="2">
    <location>
        <begin position="152"/>
        <end position="176"/>
    </location>
</feature>